<keyword evidence="12 16" id="KW-0472">Membrane</keyword>
<comment type="subcellular location">
    <subcellularLocation>
        <location evidence="2">Membrane</location>
        <topology evidence="2">Single-pass membrane protein</topology>
    </subcellularLocation>
</comment>
<keyword evidence="10" id="KW-0862">Zinc</keyword>
<dbReference type="Gene3D" id="3.30.40.10">
    <property type="entry name" value="Zinc/RING finger domain, C3HC4 (zinc finger)"/>
    <property type="match status" value="1"/>
</dbReference>
<comment type="similarity">
    <text evidence="13">Belongs to the RING-type zinc finger family. ATL subfamily.</text>
</comment>
<evidence type="ECO:0000256" key="4">
    <source>
        <dbReference type="ARBA" id="ARBA00012483"/>
    </source>
</evidence>
<gene>
    <name evidence="18" type="ORF">MIMGU_mgv1a007689mg</name>
</gene>
<feature type="domain" description="RING-type" evidence="17">
    <location>
        <begin position="133"/>
        <end position="175"/>
    </location>
</feature>
<keyword evidence="6 16" id="KW-0812">Transmembrane</keyword>
<dbReference type="Proteomes" id="UP000030748">
    <property type="component" value="Unassembled WGS sequence"/>
</dbReference>
<dbReference type="PANTHER" id="PTHR45768">
    <property type="entry name" value="E3 UBIQUITIN-PROTEIN LIGASE RNF13-LIKE"/>
    <property type="match status" value="1"/>
</dbReference>
<evidence type="ECO:0000256" key="5">
    <source>
        <dbReference type="ARBA" id="ARBA00022679"/>
    </source>
</evidence>
<sequence length="398" mass="44258">MDWVLLKIKDRSFPQSPPPPPPPRLPPPSPPPPPPHSQSHTFNSNHGANPSVLLIIIILAIIFFISGLLHLLVRFLLRPQIRVPAETDEFTALQGQLQHLFHLHDSGVDQSFIDTLPLFNYKALIGPKNPFDCAVCLSEFEPEDELRLLPNCSHAFHVNCIDTWLLSHSTCPICRAILAPDFSHATNFCPVVRVLESGNGSFRDDGDDASERSGETEIEVREREIVAVKLGKYRSVVVDDGGGNGGGGVPIRTTPMKKRKLPRLPLGSNHRTALSECGSDSRREFNGVEAFKILEIRSGDDDGSGKFVTKCKRESFSVSKIWLRGKRDKPNAALVELSRRAFSSRFPMRRNPTADQSESNGENRLDSDCEAPSFGRRTLQWLIGRQDKVVESSFTSNV</sequence>
<evidence type="ECO:0000256" key="9">
    <source>
        <dbReference type="ARBA" id="ARBA00022786"/>
    </source>
</evidence>
<dbReference type="SMART" id="SM00184">
    <property type="entry name" value="RING"/>
    <property type="match status" value="1"/>
</dbReference>
<dbReference type="GO" id="GO:0061630">
    <property type="term" value="F:ubiquitin protein ligase activity"/>
    <property type="evidence" value="ECO:0007669"/>
    <property type="project" value="UniProtKB-EC"/>
</dbReference>
<evidence type="ECO:0000256" key="8">
    <source>
        <dbReference type="ARBA" id="ARBA00022771"/>
    </source>
</evidence>
<evidence type="ECO:0000256" key="1">
    <source>
        <dbReference type="ARBA" id="ARBA00000900"/>
    </source>
</evidence>
<dbReference type="SUPFAM" id="SSF101447">
    <property type="entry name" value="Formin homology 2 domain (FH2 domain)"/>
    <property type="match status" value="1"/>
</dbReference>
<accession>A0A022R2U7</accession>
<evidence type="ECO:0000313" key="18">
    <source>
        <dbReference type="EMBL" id="EYU34294.1"/>
    </source>
</evidence>
<evidence type="ECO:0000256" key="3">
    <source>
        <dbReference type="ARBA" id="ARBA00004906"/>
    </source>
</evidence>
<dbReference type="InterPro" id="IPR013083">
    <property type="entry name" value="Znf_RING/FYVE/PHD"/>
</dbReference>
<feature type="transmembrane region" description="Helical" evidence="16">
    <location>
        <begin position="52"/>
        <end position="73"/>
    </location>
</feature>
<dbReference type="CDD" id="cd16461">
    <property type="entry name" value="RING-H2_EL5-like"/>
    <property type="match status" value="1"/>
</dbReference>
<dbReference type="FunFam" id="3.30.40.10:FF:000187">
    <property type="entry name" value="E3 ubiquitin-protein ligase ATL6"/>
    <property type="match status" value="1"/>
</dbReference>
<evidence type="ECO:0000256" key="12">
    <source>
        <dbReference type="ARBA" id="ARBA00023136"/>
    </source>
</evidence>
<feature type="region of interest" description="Disordered" evidence="15">
    <location>
        <begin position="346"/>
        <end position="371"/>
    </location>
</feature>
<protein>
    <recommendedName>
        <fullName evidence="4">RING-type E3 ubiquitin transferase</fullName>
        <ecNumber evidence="4">2.3.2.27</ecNumber>
    </recommendedName>
</protein>
<evidence type="ECO:0000259" key="17">
    <source>
        <dbReference type="PROSITE" id="PS50089"/>
    </source>
</evidence>
<evidence type="ECO:0000256" key="14">
    <source>
        <dbReference type="PROSITE-ProRule" id="PRU00175"/>
    </source>
</evidence>
<keyword evidence="19" id="KW-1185">Reference proteome</keyword>
<keyword evidence="8 14" id="KW-0863">Zinc-finger</keyword>
<dbReference type="GO" id="GO:0008270">
    <property type="term" value="F:zinc ion binding"/>
    <property type="evidence" value="ECO:0007669"/>
    <property type="project" value="UniProtKB-KW"/>
</dbReference>
<reference evidence="18 19" key="1">
    <citation type="journal article" date="2013" name="Proc. Natl. Acad. Sci. U.S.A.">
        <title>Fine-scale variation in meiotic recombination in Mimulus inferred from population shotgun sequencing.</title>
        <authorList>
            <person name="Hellsten U."/>
            <person name="Wright K.M."/>
            <person name="Jenkins J."/>
            <person name="Shu S."/>
            <person name="Yuan Y."/>
            <person name="Wessler S.R."/>
            <person name="Schmutz J."/>
            <person name="Willis J.H."/>
            <person name="Rokhsar D.S."/>
        </authorList>
    </citation>
    <scope>NUCLEOTIDE SEQUENCE [LARGE SCALE GENOMIC DNA]</scope>
    <source>
        <strain evidence="19">cv. DUN x IM62</strain>
    </source>
</reference>
<dbReference type="PANTHER" id="PTHR45768:SF10">
    <property type="entry name" value="RING-H2 FINGER PROTEIN ATL13-RELATED"/>
    <property type="match status" value="1"/>
</dbReference>
<evidence type="ECO:0000256" key="11">
    <source>
        <dbReference type="ARBA" id="ARBA00022989"/>
    </source>
</evidence>
<evidence type="ECO:0000256" key="10">
    <source>
        <dbReference type="ARBA" id="ARBA00022833"/>
    </source>
</evidence>
<dbReference type="InterPro" id="IPR001841">
    <property type="entry name" value="Znf_RING"/>
</dbReference>
<dbReference type="EMBL" id="KI630707">
    <property type="protein sequence ID" value="EYU34294.1"/>
    <property type="molecule type" value="Genomic_DNA"/>
</dbReference>
<keyword evidence="7" id="KW-0479">Metal-binding</keyword>
<name>A0A022R2U7_ERYGU</name>
<proteinExistence type="inferred from homology"/>
<dbReference type="eggNOG" id="KOG0800">
    <property type="taxonomic scope" value="Eukaryota"/>
</dbReference>
<feature type="region of interest" description="Disordered" evidence="15">
    <location>
        <begin position="1"/>
        <end position="43"/>
    </location>
</feature>
<keyword evidence="11 16" id="KW-1133">Transmembrane helix</keyword>
<evidence type="ECO:0000256" key="7">
    <source>
        <dbReference type="ARBA" id="ARBA00022723"/>
    </source>
</evidence>
<dbReference type="Pfam" id="PF13639">
    <property type="entry name" value="zf-RING_2"/>
    <property type="match status" value="1"/>
</dbReference>
<evidence type="ECO:0000256" key="13">
    <source>
        <dbReference type="ARBA" id="ARBA00024209"/>
    </source>
</evidence>
<evidence type="ECO:0000256" key="2">
    <source>
        <dbReference type="ARBA" id="ARBA00004167"/>
    </source>
</evidence>
<comment type="catalytic activity">
    <reaction evidence="1">
        <text>S-ubiquitinyl-[E2 ubiquitin-conjugating enzyme]-L-cysteine + [acceptor protein]-L-lysine = [E2 ubiquitin-conjugating enzyme]-L-cysteine + N(6)-ubiquitinyl-[acceptor protein]-L-lysine.</text>
        <dbReference type="EC" id="2.3.2.27"/>
    </reaction>
</comment>
<evidence type="ECO:0000256" key="6">
    <source>
        <dbReference type="ARBA" id="ARBA00022692"/>
    </source>
</evidence>
<comment type="pathway">
    <text evidence="3">Protein modification; protein ubiquitination.</text>
</comment>
<evidence type="ECO:0000256" key="16">
    <source>
        <dbReference type="SAM" id="Phobius"/>
    </source>
</evidence>
<organism evidence="18 19">
    <name type="scientific">Erythranthe guttata</name>
    <name type="common">Yellow monkey flower</name>
    <name type="synonym">Mimulus guttatus</name>
    <dbReference type="NCBI Taxonomy" id="4155"/>
    <lineage>
        <taxon>Eukaryota</taxon>
        <taxon>Viridiplantae</taxon>
        <taxon>Streptophyta</taxon>
        <taxon>Embryophyta</taxon>
        <taxon>Tracheophyta</taxon>
        <taxon>Spermatophyta</taxon>
        <taxon>Magnoliopsida</taxon>
        <taxon>eudicotyledons</taxon>
        <taxon>Gunneridae</taxon>
        <taxon>Pentapetalae</taxon>
        <taxon>asterids</taxon>
        <taxon>lamiids</taxon>
        <taxon>Lamiales</taxon>
        <taxon>Phrymaceae</taxon>
        <taxon>Erythranthe</taxon>
    </lineage>
</organism>
<dbReference type="STRING" id="4155.A0A022R2U7"/>
<dbReference type="EC" id="2.3.2.27" evidence="4"/>
<feature type="compositionally biased region" description="Pro residues" evidence="15">
    <location>
        <begin position="15"/>
        <end position="36"/>
    </location>
</feature>
<dbReference type="SUPFAM" id="SSF57850">
    <property type="entry name" value="RING/U-box"/>
    <property type="match status" value="1"/>
</dbReference>
<evidence type="ECO:0000256" key="15">
    <source>
        <dbReference type="SAM" id="MobiDB-lite"/>
    </source>
</evidence>
<dbReference type="PROSITE" id="PS50089">
    <property type="entry name" value="ZF_RING_2"/>
    <property type="match status" value="1"/>
</dbReference>
<evidence type="ECO:0000313" key="19">
    <source>
        <dbReference type="Proteomes" id="UP000030748"/>
    </source>
</evidence>
<keyword evidence="9" id="KW-0833">Ubl conjugation pathway</keyword>
<dbReference type="AlphaFoldDB" id="A0A022R2U7"/>
<keyword evidence="5" id="KW-0808">Transferase</keyword>
<dbReference type="GO" id="GO:0016020">
    <property type="term" value="C:membrane"/>
    <property type="evidence" value="ECO:0007669"/>
    <property type="project" value="UniProtKB-SubCell"/>
</dbReference>